<keyword evidence="5" id="KW-1185">Reference proteome</keyword>
<evidence type="ECO:0000256" key="2">
    <source>
        <dbReference type="PROSITE-ProRule" id="PRU00708"/>
    </source>
</evidence>
<dbReference type="InterPro" id="IPR046848">
    <property type="entry name" value="E_motif"/>
</dbReference>
<feature type="region of interest" description="Disordered" evidence="3">
    <location>
        <begin position="1"/>
        <end position="27"/>
    </location>
</feature>
<dbReference type="AlphaFoldDB" id="A0AAP0GFQ6"/>
<dbReference type="InterPro" id="IPR046960">
    <property type="entry name" value="PPR_At4g14850-like_plant"/>
</dbReference>
<accession>A0AAP0GFQ6</accession>
<feature type="compositionally biased region" description="Pro residues" evidence="3">
    <location>
        <begin position="1"/>
        <end position="14"/>
    </location>
</feature>
<gene>
    <name evidence="4" type="primary">PCMP-H81</name>
    <name evidence="4" type="ORF">KSP39_PZI000883</name>
</gene>
<dbReference type="GO" id="GO:0003723">
    <property type="term" value="F:RNA binding"/>
    <property type="evidence" value="ECO:0007669"/>
    <property type="project" value="InterPro"/>
</dbReference>
<keyword evidence="1" id="KW-0677">Repeat</keyword>
<feature type="repeat" description="PPR" evidence="2">
    <location>
        <begin position="107"/>
        <end position="141"/>
    </location>
</feature>
<dbReference type="Pfam" id="PF01535">
    <property type="entry name" value="PPR"/>
    <property type="match status" value="10"/>
</dbReference>
<dbReference type="Gene3D" id="1.25.40.10">
    <property type="entry name" value="Tetratricopeptide repeat domain"/>
    <property type="match status" value="4"/>
</dbReference>
<dbReference type="InterPro" id="IPR011990">
    <property type="entry name" value="TPR-like_helical_dom_sf"/>
</dbReference>
<evidence type="ECO:0000256" key="1">
    <source>
        <dbReference type="ARBA" id="ARBA00022737"/>
    </source>
</evidence>
<feature type="repeat" description="PPR" evidence="2">
    <location>
        <begin position="352"/>
        <end position="386"/>
    </location>
</feature>
<reference evidence="4 5" key="1">
    <citation type="journal article" date="2022" name="Nat. Plants">
        <title>Genomes of leafy and leafless Platanthera orchids illuminate the evolution of mycoheterotrophy.</title>
        <authorList>
            <person name="Li M.H."/>
            <person name="Liu K.W."/>
            <person name="Li Z."/>
            <person name="Lu H.C."/>
            <person name="Ye Q.L."/>
            <person name="Zhang D."/>
            <person name="Wang J.Y."/>
            <person name="Li Y.F."/>
            <person name="Zhong Z.M."/>
            <person name="Liu X."/>
            <person name="Yu X."/>
            <person name="Liu D.K."/>
            <person name="Tu X.D."/>
            <person name="Liu B."/>
            <person name="Hao Y."/>
            <person name="Liao X.Y."/>
            <person name="Jiang Y.T."/>
            <person name="Sun W.H."/>
            <person name="Chen J."/>
            <person name="Chen Y.Q."/>
            <person name="Ai Y."/>
            <person name="Zhai J.W."/>
            <person name="Wu S.S."/>
            <person name="Zhou Z."/>
            <person name="Hsiao Y.Y."/>
            <person name="Wu W.L."/>
            <person name="Chen Y.Y."/>
            <person name="Lin Y.F."/>
            <person name="Hsu J.L."/>
            <person name="Li C.Y."/>
            <person name="Wang Z.W."/>
            <person name="Zhao X."/>
            <person name="Zhong W.Y."/>
            <person name="Ma X.K."/>
            <person name="Ma L."/>
            <person name="Huang J."/>
            <person name="Chen G.Z."/>
            <person name="Huang M.Z."/>
            <person name="Huang L."/>
            <person name="Peng D.H."/>
            <person name="Luo Y.B."/>
            <person name="Zou S.Q."/>
            <person name="Chen S.P."/>
            <person name="Lan S."/>
            <person name="Tsai W.C."/>
            <person name="Van de Peer Y."/>
            <person name="Liu Z.J."/>
        </authorList>
    </citation>
    <scope>NUCLEOTIDE SEQUENCE [LARGE SCALE GENOMIC DNA]</scope>
    <source>
        <strain evidence="4">Lor287</strain>
    </source>
</reference>
<protein>
    <submittedName>
        <fullName evidence="4">Pentatricopeptide repeat-containing protein</fullName>
    </submittedName>
</protein>
<dbReference type="GO" id="GO:0009451">
    <property type="term" value="P:RNA modification"/>
    <property type="evidence" value="ECO:0007669"/>
    <property type="project" value="InterPro"/>
</dbReference>
<dbReference type="PROSITE" id="PS51375">
    <property type="entry name" value="PPR"/>
    <property type="match status" value="3"/>
</dbReference>
<dbReference type="PANTHER" id="PTHR24015">
    <property type="entry name" value="OS07G0578800 PROTEIN-RELATED"/>
    <property type="match status" value="1"/>
</dbReference>
<proteinExistence type="predicted"/>
<dbReference type="NCBIfam" id="TIGR00756">
    <property type="entry name" value="PPR"/>
    <property type="match status" value="4"/>
</dbReference>
<feature type="repeat" description="PPR" evidence="2">
    <location>
        <begin position="210"/>
        <end position="244"/>
    </location>
</feature>
<organism evidence="4 5">
    <name type="scientific">Platanthera zijinensis</name>
    <dbReference type="NCBI Taxonomy" id="2320716"/>
    <lineage>
        <taxon>Eukaryota</taxon>
        <taxon>Viridiplantae</taxon>
        <taxon>Streptophyta</taxon>
        <taxon>Embryophyta</taxon>
        <taxon>Tracheophyta</taxon>
        <taxon>Spermatophyta</taxon>
        <taxon>Magnoliopsida</taxon>
        <taxon>Liliopsida</taxon>
        <taxon>Asparagales</taxon>
        <taxon>Orchidaceae</taxon>
        <taxon>Orchidoideae</taxon>
        <taxon>Orchideae</taxon>
        <taxon>Orchidinae</taxon>
        <taxon>Platanthera</taxon>
    </lineage>
</organism>
<name>A0AAP0GFQ6_9ASPA</name>
<dbReference type="InterPro" id="IPR002885">
    <property type="entry name" value="PPR_rpt"/>
</dbReference>
<comment type="caution">
    <text evidence="4">The sequence shown here is derived from an EMBL/GenBank/DDBJ whole genome shotgun (WGS) entry which is preliminary data.</text>
</comment>
<dbReference type="EMBL" id="JBBWWQ010000001">
    <property type="protein sequence ID" value="KAK8957076.1"/>
    <property type="molecule type" value="Genomic_DNA"/>
</dbReference>
<evidence type="ECO:0000313" key="4">
    <source>
        <dbReference type="EMBL" id="KAK8957076.1"/>
    </source>
</evidence>
<dbReference type="Pfam" id="PF20431">
    <property type="entry name" value="E_motif"/>
    <property type="match status" value="1"/>
</dbReference>
<dbReference type="Proteomes" id="UP001418222">
    <property type="component" value="Unassembled WGS sequence"/>
</dbReference>
<evidence type="ECO:0000313" key="5">
    <source>
        <dbReference type="Proteomes" id="UP001418222"/>
    </source>
</evidence>
<sequence>MISSSPPLPAPSPPFTASHPSPPRTHGFSLPLIPQPPFLNAAKLINDINASAAKRDVSLAAGLHAAAVKSGLIHSDLFVPNAFLDAYAKCDRMDLATNLFDKMPHRDIVSWTSLISGHCRSGSAASAVSVFRQLISDEFSPAPNEFTISSISRACVLLENARMAQAFHGYCFKRRFTESVFVSNSLISAYSKLEFWASAEKLLDGLDGRNVVSWSTIISGYVLQSMFSEAIQMFTMMLEDDLFPNFVTMLSITQACSLMNEPRLFTWIHAWILKMELGSNAFVANSLVEMYCKNKLLDEGIRVFVQLWSAQGTDCIDPVAMAAIVRGCTLSRSLKFGRAFHGFFLKQRLLPCIFLENSMIDMYGKLDEVDSANQIFRKMEEKDLVSWNTVISCLLKKGHYFKALELVAELHGSKNGDELAPDDITVMSSIQACAELASAKHGEILHGYAVKTGFDSDVFVSNSLILMYAKSGRIEFSEKIFGNMDLNDLSTWNTMILSRGINGDGEAALGAFQDLTKCGSLTPNAITFVNVIAACSHSGLVEEGYQCFKRMQGDYGIEPEMEHYASAVDLFARSGKLEEAEDFIRGMPMKPGAAIWGTLLGACGVYGDVGRAERAAEELSALDPNGNAWKVSLSKVYGSVGRWREAARVREDMKKRGGRKEAGWSSVEVNGGESGRFLVGDTKHPEAEKIYGAWNALKEQIKDVSVFG</sequence>
<dbReference type="FunFam" id="1.25.40.10:FF:001093">
    <property type="entry name" value="Pentatricopeptide repeat-containing protein At2g34400"/>
    <property type="match status" value="1"/>
</dbReference>
<dbReference type="PANTHER" id="PTHR24015:SF388">
    <property type="entry name" value="OS02G0680500 PROTEIN"/>
    <property type="match status" value="1"/>
</dbReference>
<evidence type="ECO:0000256" key="3">
    <source>
        <dbReference type="SAM" id="MobiDB-lite"/>
    </source>
</evidence>